<evidence type="ECO:0000256" key="1">
    <source>
        <dbReference type="SAM" id="Coils"/>
    </source>
</evidence>
<evidence type="ECO:0000313" key="6">
    <source>
        <dbReference type="EMBL" id="GEU71946.1"/>
    </source>
</evidence>
<protein>
    <submittedName>
        <fullName evidence="6">Uncharacterized mitochondrial protein AtMg00810-like</fullName>
    </submittedName>
</protein>
<feature type="coiled-coil region" evidence="1">
    <location>
        <begin position="564"/>
        <end position="621"/>
    </location>
</feature>
<dbReference type="EMBL" id="BKCJ010006400">
    <property type="protein sequence ID" value="GEU71946.1"/>
    <property type="molecule type" value="Genomic_DNA"/>
</dbReference>
<feature type="domain" description="GAG-pre-integrase" evidence="4">
    <location>
        <begin position="1053"/>
        <end position="1107"/>
    </location>
</feature>
<organism evidence="6">
    <name type="scientific">Tanacetum cinerariifolium</name>
    <name type="common">Dalmatian daisy</name>
    <name type="synonym">Chrysanthemum cinerariifolium</name>
    <dbReference type="NCBI Taxonomy" id="118510"/>
    <lineage>
        <taxon>Eukaryota</taxon>
        <taxon>Viridiplantae</taxon>
        <taxon>Streptophyta</taxon>
        <taxon>Embryophyta</taxon>
        <taxon>Tracheophyta</taxon>
        <taxon>Spermatophyta</taxon>
        <taxon>Magnoliopsida</taxon>
        <taxon>eudicotyledons</taxon>
        <taxon>Gunneridae</taxon>
        <taxon>Pentapetalae</taxon>
        <taxon>asterids</taxon>
        <taxon>campanulids</taxon>
        <taxon>Asterales</taxon>
        <taxon>Asteraceae</taxon>
        <taxon>Asteroideae</taxon>
        <taxon>Anthemideae</taxon>
        <taxon>Anthemidinae</taxon>
        <taxon>Tanacetum</taxon>
    </lineage>
</organism>
<feature type="compositionally biased region" description="Acidic residues" evidence="2">
    <location>
        <begin position="2065"/>
        <end position="2093"/>
    </location>
</feature>
<dbReference type="Pfam" id="PF07727">
    <property type="entry name" value="RVT_2"/>
    <property type="match status" value="1"/>
</dbReference>
<dbReference type="Pfam" id="PF22936">
    <property type="entry name" value="Pol_BBD"/>
    <property type="match status" value="1"/>
</dbReference>
<evidence type="ECO:0000256" key="2">
    <source>
        <dbReference type="SAM" id="MobiDB-lite"/>
    </source>
</evidence>
<dbReference type="InterPro" id="IPR013103">
    <property type="entry name" value="RVT_2"/>
</dbReference>
<feature type="domain" description="Retrovirus-related Pol polyprotein from transposon TNT 1-94-like beta-barrel" evidence="5">
    <location>
        <begin position="983"/>
        <end position="1024"/>
    </location>
</feature>
<name>A0A6L2MD66_TANCI</name>
<dbReference type="InterPro" id="IPR025724">
    <property type="entry name" value="GAG-pre-integrase_dom"/>
</dbReference>
<feature type="compositionally biased region" description="Basic and acidic residues" evidence="2">
    <location>
        <begin position="2099"/>
        <end position="2111"/>
    </location>
</feature>
<evidence type="ECO:0000259" key="3">
    <source>
        <dbReference type="Pfam" id="PF07727"/>
    </source>
</evidence>
<accession>A0A6L2MD66</accession>
<evidence type="ECO:0000259" key="5">
    <source>
        <dbReference type="Pfam" id="PF22936"/>
    </source>
</evidence>
<comment type="caution">
    <text evidence="6">The sequence shown here is derived from an EMBL/GenBank/DDBJ whole genome shotgun (WGS) entry which is preliminary data.</text>
</comment>
<feature type="compositionally biased region" description="Polar residues" evidence="2">
    <location>
        <begin position="1935"/>
        <end position="1946"/>
    </location>
</feature>
<keyword evidence="1" id="KW-0175">Coiled coil</keyword>
<feature type="coiled-coil region" evidence="1">
    <location>
        <begin position="314"/>
        <end position="348"/>
    </location>
</feature>
<feature type="region of interest" description="Disordered" evidence="2">
    <location>
        <begin position="1926"/>
        <end position="1963"/>
    </location>
</feature>
<feature type="compositionally biased region" description="Polar residues" evidence="2">
    <location>
        <begin position="787"/>
        <end position="797"/>
    </location>
</feature>
<gene>
    <name evidence="6" type="ORF">Tci_043924</name>
</gene>
<evidence type="ECO:0000259" key="4">
    <source>
        <dbReference type="Pfam" id="PF13976"/>
    </source>
</evidence>
<dbReference type="InterPro" id="IPR054722">
    <property type="entry name" value="PolX-like_BBD"/>
</dbReference>
<feature type="domain" description="Reverse transcriptase Ty1/copia-type" evidence="3">
    <location>
        <begin position="1384"/>
        <end position="1439"/>
    </location>
</feature>
<sequence>MTSLADKAILSGADNRPPMLEKDMYDSWNSRMKLYMLNRKHGRMILESVESGLLLWPSIEENEVTRLKKYSELSTIEAIQADCDVKATNIILQGLPPEVYALVSTHKVAKELWERIQMLMQGTSLTKQERECKLYDEFDKFAYRKGESLRDYYLRFSLLLNDMNIYNMKLEQFQYHPPQYASQEPSTTPLSPTYPSNDFQSSVNHNVYNPSSSMPHVEYDLAVYQQSEFSSPDTRLVGEGHMSKQCTKPKRRRDKQWFKDKVLLVQAQANGQVLQEEELEFLADPGITKTSRKNLKEQNNADNASVSYEQSLEIQKLKHTLSKHLKENESLEQKVTLLTNDFQKEESRNIDRELDLEKKVKELNNIALGFQNSCYLKRAQQLKPKLYDGSVIEKSNAIVIHDSEETLKLVEESHFETHFVPQAELSAEQAFWSRYSVQPEEPNLSVSTAIIEVPKELPKVSMLNSSLKKLKFHLASFDMAVEQHCVEKNKFQDKMENVLKNNERQLEQAISVDIVNIVVHDHVNTADKTVNGNKSFLEQSAPTFAELFEINDLKAQSQAKDIVIVKLKERLNSLSGNVQDEKIKRELEEIETINIELDHRVTKLVAENEHMKQTYKQLLQEKVLVIADLKETLSRLKGKAVVNEAVSLHSIDPELLKIDVAPLAPKLCNNRTAHTDYLRHTQEETATLREIVKSERLVNPLNTYLDYACKYTKCIQELLIILQQTCPCIPDLGTKLMAVTPKNNNNKIRLTKHIPLSGNTPTKIASLSNVVSNTPVLSSTGVNLLSNVSRSQPQGNTKNDRIQRAPRKAKKNKLEDHHRKFRPSLNKKKSVVDTKAISSVTNSKLNVNANLKCAMCNGCLFFDNHDACVLTYINFVNASLKSKSIKKPVNRKIWQPKGKMFTTVGHIWKPTGRTFTLVGNVRPLTRIGTTALVPLREPIPIESNTNKPVVTLVYSRKSKAVKKKVPISNLKINKSLVIQIVLWYLDSSCSKHMTGDRSQLINFVHKFLGTVKFRNDHVAKIMGYDLEVAFRQHTCFLRNLDDVDLLNGSRGNNLYTSSLQDMLASSPICLLSKASKTKSWLWHRRLSHLNFGAINHLARQGLVRDCDVKATNIILQGLPSEVYALVSTHKVSKELWERIQMLMQGTSLTKQERECKLYDEFDKFAYRTGESLCDYYLRFSLILNDMNIYNMKLEQFRTSVNHNLYNTSSLMPHVEYAPAVYQQTEFSSPETWLVVPVFQKGDDPIDAINHMMPFLTSVVTSRYPSTNNQLRTSSTPHQQATINNEKSYQPHQLQPQASTYQSSQYATQYHPPQYASQALTSVNHNLYNTSSLMPHVEYAPAVYQQTEFSSPETWLVVPVFQKGDDPIDAINHMMPFLTSVVTSREEVYVSQPDGFVDQDKPNHVYKLKKSLYGLKQAPRAWYDMLSSFLISQDFSKVDTPMVEKSKLDEDKEGKAVDPSHYRGMIGTLLYLIASRPDLQFAICMCARYQAWPTEKHVHAVKRIFRYLRGTVHLGLWYPKDSSVALSAFVDVDHAGCQDTRRSTSGSVQFLGERLISWSSKRQKSAAISNSNPVFILKASIPPKRKLDLTTGINFLGHGLLGDHAKACVYFATQHVLSIVHKCTLQCAYDLDTTIDQQVAMDEALVPIAQRLRIGRSNFCLLSDIKSKESTLQLVYDVMRICPFFKAFLVTADVPKIYMQEFWATATVHYHSIRFKMNNKKHIIDLESFRDILQICPRFHGQSFAEPLFEEEILAFIRFLGHNAAIRTLTDVNINKLYQPWRSFAAIINKCLTGKSSGYDSLRLSQAQILWGLYHKRNVDYAYLIWEDFVYQVEHKNQKKNNEMYYPRFTKAIIHRFMSKDPSIPRRNKVNWHYVRDDRIFSTIKLVSRHQNTQQFGALLPIDLTNDEISNSKAYKEYYAIATGEAAPKPKASVRRTGSSFDTSITPPTAAASPRLTASAKGKQTAKASKAKSLSALSEVAMTEAQQLKLVTKRSKQQTHIFQPSGSGVDKGTGDDNEEKDDDGDEEDEGDDGEEGNGDDDDDDDGDEGEEGGDDDADQEVVKDDDKDDEEEGGDEEHEFDEDNEDEGDGEEDQGLNIGEEERHAEKEEEDKLYRDVNINQGRGIQATLEVEDSHVTLTPVKPDGMESIFGTTSQLDVQTPTSVAPLHMPTPTITYSTISTITTTSQRMNEAVKVAVQIQSDRLRDETQRENDEFLITVDEDMKTIIKEQVKEQVKILIKKIEGNKPIQRSNEQRNLYKALVEAYESDKVILDTYGETVTLKRRRDDDADKDEEPSAGPDRGSKRRREGKEPESASALTKIATRSAGRLPLRWKSPPIQSLIQTLPAVHESIQPWISELAKQANSHSSFNKLMDTPLDFSNFLINHLKVDTLTPELLAGPTYELLKGSCKSLVELEYHLEEVFKATTNQLDWVNPEGQQYPHNLLQPLPLIPNNRGRRVIPIEHFINNDLEYLRGGASSRKYTTSITKTKVAGYGHIKWIENLVPRTMWIQEPIGYDKHALWGVSHWGRKHQHFYGFAVNQESARDVYSKRRIIAVTELKIVEWHSYKHLDWITVRRDDDNLYKFKEGNFKRLRIQDIEDMLLLLVQGKLTNLTVEERFTFNVSLRMFTRSIVIQRRMEDLQMGVESYQKRLNLTKPDSYQSDLKRKEAYTTYSNPRGFIYQNKDKRSRLMRIDKLHKFSDETLTDVRIALDDRLKGIRMQYLPQSI</sequence>
<feature type="region of interest" description="Disordered" evidence="2">
    <location>
        <begin position="2282"/>
        <end position="2320"/>
    </location>
</feature>
<feature type="compositionally biased region" description="Acidic residues" evidence="2">
    <location>
        <begin position="2014"/>
        <end position="2058"/>
    </location>
</feature>
<dbReference type="PANTHER" id="PTHR11439">
    <property type="entry name" value="GAG-POL-RELATED RETROTRANSPOSON"/>
    <property type="match status" value="1"/>
</dbReference>
<feature type="region of interest" description="Disordered" evidence="2">
    <location>
        <begin position="1990"/>
        <end position="2111"/>
    </location>
</feature>
<feature type="region of interest" description="Disordered" evidence="2">
    <location>
        <begin position="787"/>
        <end position="817"/>
    </location>
</feature>
<proteinExistence type="predicted"/>
<reference evidence="6" key="1">
    <citation type="journal article" date="2019" name="Sci. Rep.">
        <title>Draft genome of Tanacetum cinerariifolium, the natural source of mosquito coil.</title>
        <authorList>
            <person name="Yamashiro T."/>
            <person name="Shiraishi A."/>
            <person name="Satake H."/>
            <person name="Nakayama K."/>
        </authorList>
    </citation>
    <scope>NUCLEOTIDE SEQUENCE</scope>
</reference>
<dbReference type="PANTHER" id="PTHR11439:SF495">
    <property type="entry name" value="REVERSE TRANSCRIPTASE, RNA-DEPENDENT DNA POLYMERASE-RELATED"/>
    <property type="match status" value="1"/>
</dbReference>
<dbReference type="Pfam" id="PF13976">
    <property type="entry name" value="gag_pre-integrs"/>
    <property type="match status" value="1"/>
</dbReference>